<accession>A0A7C8IFE4</accession>
<dbReference type="EMBL" id="JAADJZ010000001">
    <property type="protein sequence ID" value="KAF2878048.1"/>
    <property type="molecule type" value="Genomic_DNA"/>
</dbReference>
<dbReference type="PANTHER" id="PTHR40788:SF2">
    <property type="entry name" value="CLR5 DOMAIN-CONTAINING PROTEIN"/>
    <property type="match status" value="1"/>
</dbReference>
<dbReference type="AlphaFoldDB" id="A0A7C8IFE4"/>
<protein>
    <submittedName>
        <fullName evidence="2">Uncharacterized protein</fullName>
    </submittedName>
</protein>
<proteinExistence type="predicted"/>
<gene>
    <name evidence="2" type="ORF">BDV95DRAFT_556591</name>
</gene>
<dbReference type="Proteomes" id="UP000481861">
    <property type="component" value="Unassembled WGS sequence"/>
</dbReference>
<comment type="caution">
    <text evidence="2">The sequence shown here is derived from an EMBL/GenBank/DDBJ whole genome shotgun (WGS) entry which is preliminary data.</text>
</comment>
<reference evidence="2 3" key="1">
    <citation type="submission" date="2020-01" db="EMBL/GenBank/DDBJ databases">
        <authorList>
            <consortium name="DOE Joint Genome Institute"/>
            <person name="Haridas S."/>
            <person name="Albert R."/>
            <person name="Binder M."/>
            <person name="Bloem J."/>
            <person name="Labutti K."/>
            <person name="Salamov A."/>
            <person name="Andreopoulos B."/>
            <person name="Baker S.E."/>
            <person name="Barry K."/>
            <person name="Bills G."/>
            <person name="Bluhm B.H."/>
            <person name="Cannon C."/>
            <person name="Castanera R."/>
            <person name="Culley D.E."/>
            <person name="Daum C."/>
            <person name="Ezra D."/>
            <person name="Gonzalez J.B."/>
            <person name="Henrissat B."/>
            <person name="Kuo A."/>
            <person name="Liang C."/>
            <person name="Lipzen A."/>
            <person name="Lutzoni F."/>
            <person name="Magnuson J."/>
            <person name="Mondo S."/>
            <person name="Nolan M."/>
            <person name="Ohm R."/>
            <person name="Pangilinan J."/>
            <person name="Park H.-J.H."/>
            <person name="Ramirez L."/>
            <person name="Alfaro M."/>
            <person name="Sun H."/>
            <person name="Tritt A."/>
            <person name="Yoshinaga Y."/>
            <person name="Zwiers L.-H.L."/>
            <person name="Turgeon B.G."/>
            <person name="Goodwin S.B."/>
            <person name="Spatafora J.W."/>
            <person name="Crous P.W."/>
            <person name="Grigoriev I.V."/>
        </authorList>
    </citation>
    <scope>NUCLEOTIDE SEQUENCE [LARGE SCALE GENOMIC DNA]</scope>
    <source>
        <strain evidence="2 3">CBS 611.86</strain>
    </source>
</reference>
<evidence type="ECO:0000256" key="1">
    <source>
        <dbReference type="SAM" id="MobiDB-lite"/>
    </source>
</evidence>
<evidence type="ECO:0000313" key="2">
    <source>
        <dbReference type="EMBL" id="KAF2878048.1"/>
    </source>
</evidence>
<name>A0A7C8IFE4_9PLEO</name>
<sequence>MPERHPSRYESRPQPRGELPEAVMNMFRHFNSYNCLTPHINVEDLLKPNAFLAFLNVRGRYRPHHFSHVELLNGHRCGWNEGYLWEKLDGYAMEFLDRRDPSSYAKLIPWINKQDAVDTVRSGRALHPATGFLVLRIQNFTSTILRRAVEQILYDVPTDIFACWHLPVNPEPSALSTRTDYSNIGYASLEHPYRLPAALDFRRMHSLISARIDEIEDHLWSLREDPNYFSETLRSVKQHRPEYARDVTGRKSSLQKRPPEVLLRYVIRDVVLDGYYLLHHWCECQRQVVALQELELKYAVQTTHRCDLPEEYAMAFKNLWHLLHNIMTDTQFNIRKGLVVSPALHPYYEVKINEATASAVHWKLDKKIAGVGGTVIQLFHYLHGLMNSDNPPLDGRRADLDELERFLEYDSSAKDMISPCVQYFFSQLSVACQCVHQIQSYQPWATKIRNDMESRVDDKMNLIAPDVLYDNYQAFTRRWTPVLGWYFTDYSLARLADPSDGKFDYPVGQHRNRTNVRRMREAEANLDRFWRDADAYCKLRTGKSWPGLLDHDIIRGRRLQRTAPWVDPPKSRKRNTEPAQQTPQYSYQPFSLLDHDESSEITGSFSKILISDKPKSKTRGTADPLVEDPVIAEEQDIHDPVAIQHPKYLVDKRAHRVFKILFHSQFSNDTPGEIAWTDFLHAMVNMGFPAEKLHGSAWHFSPTTSNIERSIQFHEPHGSTTKLPKDWARRYGGRLKRAFGWEGDMFKLA</sequence>
<keyword evidence="3" id="KW-1185">Reference proteome</keyword>
<evidence type="ECO:0000313" key="3">
    <source>
        <dbReference type="Proteomes" id="UP000481861"/>
    </source>
</evidence>
<feature type="region of interest" description="Disordered" evidence="1">
    <location>
        <begin position="564"/>
        <end position="584"/>
    </location>
</feature>
<dbReference type="PANTHER" id="PTHR40788">
    <property type="entry name" value="CLR5 DOMAIN-CONTAINING PROTEIN-RELATED"/>
    <property type="match status" value="1"/>
</dbReference>
<dbReference type="OrthoDB" id="2922289at2759"/>
<organism evidence="2 3">
    <name type="scientific">Massariosphaeria phaeospora</name>
    <dbReference type="NCBI Taxonomy" id="100035"/>
    <lineage>
        <taxon>Eukaryota</taxon>
        <taxon>Fungi</taxon>
        <taxon>Dikarya</taxon>
        <taxon>Ascomycota</taxon>
        <taxon>Pezizomycotina</taxon>
        <taxon>Dothideomycetes</taxon>
        <taxon>Pleosporomycetidae</taxon>
        <taxon>Pleosporales</taxon>
        <taxon>Pleosporales incertae sedis</taxon>
        <taxon>Massariosphaeria</taxon>
    </lineage>
</organism>